<evidence type="ECO:0000313" key="1">
    <source>
        <dbReference type="EMBL" id="EDR25009.1"/>
    </source>
</evidence>
<accession>B0EKD9</accession>
<evidence type="ECO:0000313" key="2">
    <source>
        <dbReference type="Proteomes" id="UP000008076"/>
    </source>
</evidence>
<dbReference type="Pfam" id="PF13306">
    <property type="entry name" value="LRR_5"/>
    <property type="match status" value="1"/>
</dbReference>
<dbReference type="GeneID" id="5883746"/>
<dbReference type="PANTHER" id="PTHR45661:SF3">
    <property type="entry name" value="IG-LIKE DOMAIN-CONTAINING PROTEIN"/>
    <property type="match status" value="1"/>
</dbReference>
<dbReference type="SUPFAM" id="SSF52058">
    <property type="entry name" value="L domain-like"/>
    <property type="match status" value="1"/>
</dbReference>
<sequence length="299" mass="34548">MENTTTPNNQLRITLGHYATMIISMYFNDIKDFINLEIGVKRYRGNMERFHFNPISLNKYSRKLFPNIETFHIYNKDDEIFKDGRIFKKVIWYKVDYSTYLKKKEKWSVYKNIEYTKGDIWKYGNTIPLEVTSIIYGCFEGDEELTSITIPTTVKEIGSSCFSKCSSLTSVSIPSTIREIEFRCFKECTTLPSIIIPPSVSEMGNYCFGYCTRLSSIDLSSSVNKIGNYCFIECSSLPSINLPSSVCKIGDYCFYKCTSLTNITIPSTITSFGRSCFFKCGCEEMLKKNERIPKECFYE</sequence>
<dbReference type="InterPro" id="IPR026906">
    <property type="entry name" value="LRR_5"/>
</dbReference>
<dbReference type="InterPro" id="IPR032675">
    <property type="entry name" value="LRR_dom_sf"/>
</dbReference>
<proteinExistence type="predicted"/>
<dbReference type="KEGG" id="edi:EDI_329100"/>
<dbReference type="VEuPathDB" id="AmoebaDB:EDI_329100"/>
<gene>
    <name evidence="1" type="ORF">EDI_329100</name>
</gene>
<dbReference type="RefSeq" id="XP_001738657.1">
    <property type="nucleotide sequence ID" value="XM_001738605.1"/>
</dbReference>
<organism evidence="2">
    <name type="scientific">Entamoeba dispar (strain ATCC PRA-260 / SAW760)</name>
    <dbReference type="NCBI Taxonomy" id="370354"/>
    <lineage>
        <taxon>Eukaryota</taxon>
        <taxon>Amoebozoa</taxon>
        <taxon>Evosea</taxon>
        <taxon>Archamoebae</taxon>
        <taxon>Mastigamoebida</taxon>
        <taxon>Entamoebidae</taxon>
        <taxon>Entamoeba</taxon>
    </lineage>
</organism>
<dbReference type="InterPro" id="IPR053139">
    <property type="entry name" value="Surface_bspA-like"/>
</dbReference>
<evidence type="ECO:0008006" key="3">
    <source>
        <dbReference type="Google" id="ProtNLM"/>
    </source>
</evidence>
<reference evidence="2" key="1">
    <citation type="submission" date="2007-12" db="EMBL/GenBank/DDBJ databases">
        <title>Annotation of Entamoeba dispar SAW760.</title>
        <authorList>
            <person name="Lorenzi H."/>
            <person name="Inman J."/>
            <person name="Schobel S."/>
            <person name="Amedeo P."/>
            <person name="Caler E."/>
        </authorList>
    </citation>
    <scope>NUCLEOTIDE SEQUENCE [LARGE SCALE GENOMIC DNA]</scope>
    <source>
        <strain evidence="2">ATCC PRA-260 / SAW760</strain>
    </source>
</reference>
<dbReference type="EMBL" id="DS549722">
    <property type="protein sequence ID" value="EDR25009.1"/>
    <property type="molecule type" value="Genomic_DNA"/>
</dbReference>
<protein>
    <recommendedName>
        <fullName evidence="3">Leucine rich repeat containing protein BspA family protein</fullName>
    </recommendedName>
</protein>
<name>B0EKD9_ENTDS</name>
<dbReference type="PANTHER" id="PTHR45661">
    <property type="entry name" value="SURFACE ANTIGEN"/>
    <property type="match status" value="1"/>
</dbReference>
<dbReference type="AlphaFoldDB" id="B0EKD9"/>
<dbReference type="Gene3D" id="3.80.10.10">
    <property type="entry name" value="Ribonuclease Inhibitor"/>
    <property type="match status" value="1"/>
</dbReference>
<dbReference type="OrthoDB" id="10677495at2759"/>
<dbReference type="Proteomes" id="UP000008076">
    <property type="component" value="Unassembled WGS sequence"/>
</dbReference>
<keyword evidence="2" id="KW-1185">Reference proteome</keyword>